<evidence type="ECO:0000256" key="5">
    <source>
        <dbReference type="ARBA" id="ARBA00023027"/>
    </source>
</evidence>
<evidence type="ECO:0000256" key="7">
    <source>
        <dbReference type="PIRNR" id="PIRNR000124"/>
    </source>
</evidence>
<protein>
    <recommendedName>
        <fullName evidence="3 7">UDP-glucose 6-dehydrogenase</fullName>
        <ecNumber evidence="3 7">1.1.1.22</ecNumber>
    </recommendedName>
</protein>
<dbReference type="Pfam" id="PF03720">
    <property type="entry name" value="UDPG_MGDP_dh_C"/>
    <property type="match status" value="1"/>
</dbReference>
<dbReference type="UniPathway" id="UPA00038">
    <property type="reaction ID" value="UER00491"/>
</dbReference>
<feature type="active site" description="Nucleophile" evidence="8">
    <location>
        <position position="278"/>
    </location>
</feature>
<dbReference type="GO" id="GO:0051287">
    <property type="term" value="F:NAD binding"/>
    <property type="evidence" value="ECO:0007669"/>
    <property type="project" value="InterPro"/>
</dbReference>
<evidence type="ECO:0000256" key="4">
    <source>
        <dbReference type="ARBA" id="ARBA00023002"/>
    </source>
</evidence>
<dbReference type="EMBL" id="SLXT01000036">
    <property type="protein sequence ID" value="TCP60491.1"/>
    <property type="molecule type" value="Genomic_DNA"/>
</dbReference>
<dbReference type="SUPFAM" id="SSF51735">
    <property type="entry name" value="NAD(P)-binding Rossmann-fold domains"/>
    <property type="match status" value="1"/>
</dbReference>
<accession>A0A4R2RL86</accession>
<keyword evidence="4 7" id="KW-0560">Oxidoreductase</keyword>
<dbReference type="InterPro" id="IPR017476">
    <property type="entry name" value="UDP-Glc/GDP-Man"/>
</dbReference>
<comment type="catalytic activity">
    <reaction evidence="6 7">
        <text>UDP-alpha-D-glucose + 2 NAD(+) + H2O = UDP-alpha-D-glucuronate + 2 NADH + 3 H(+)</text>
        <dbReference type="Rhea" id="RHEA:23596"/>
        <dbReference type="ChEBI" id="CHEBI:15377"/>
        <dbReference type="ChEBI" id="CHEBI:15378"/>
        <dbReference type="ChEBI" id="CHEBI:57540"/>
        <dbReference type="ChEBI" id="CHEBI:57945"/>
        <dbReference type="ChEBI" id="CHEBI:58052"/>
        <dbReference type="ChEBI" id="CHEBI:58885"/>
        <dbReference type="EC" id="1.1.1.22"/>
    </reaction>
</comment>
<evidence type="ECO:0000256" key="1">
    <source>
        <dbReference type="ARBA" id="ARBA00004701"/>
    </source>
</evidence>
<dbReference type="Pfam" id="PF00984">
    <property type="entry name" value="UDPG_MGDP_dh"/>
    <property type="match status" value="1"/>
</dbReference>
<dbReference type="SUPFAM" id="SSF52413">
    <property type="entry name" value="UDP-glucose/GDP-mannose dehydrogenase C-terminal domain"/>
    <property type="match status" value="1"/>
</dbReference>
<feature type="binding site" evidence="10">
    <location>
        <position position="281"/>
    </location>
    <ligand>
        <name>NAD(+)</name>
        <dbReference type="ChEBI" id="CHEBI:57540"/>
    </ligand>
</feature>
<dbReference type="SMART" id="SM00984">
    <property type="entry name" value="UDPG_MGDP_dh_C"/>
    <property type="match status" value="1"/>
</dbReference>
<feature type="binding site" evidence="10">
    <location>
        <position position="159"/>
    </location>
    <ligand>
        <name>NAD(+)</name>
        <dbReference type="ChEBI" id="CHEBI:57540"/>
    </ligand>
</feature>
<dbReference type="InterPro" id="IPR036291">
    <property type="entry name" value="NAD(P)-bd_dom_sf"/>
</dbReference>
<dbReference type="InterPro" id="IPR036220">
    <property type="entry name" value="UDP-Glc/GDP-Man_DH_C_sf"/>
</dbReference>
<dbReference type="Pfam" id="PF03721">
    <property type="entry name" value="UDPG_MGDP_dh_N"/>
    <property type="match status" value="1"/>
</dbReference>
<gene>
    <name evidence="12" type="ORF">EDD73_13619</name>
</gene>
<evidence type="ECO:0000256" key="3">
    <source>
        <dbReference type="ARBA" id="ARBA00012954"/>
    </source>
</evidence>
<feature type="binding site" evidence="10">
    <location>
        <position position="123"/>
    </location>
    <ligand>
        <name>NAD(+)</name>
        <dbReference type="ChEBI" id="CHEBI:57540"/>
    </ligand>
</feature>
<evidence type="ECO:0000256" key="8">
    <source>
        <dbReference type="PIRSR" id="PIRSR500134-1"/>
    </source>
</evidence>
<organism evidence="12 13">
    <name type="scientific">Heliophilum fasciatum</name>
    <dbReference type="NCBI Taxonomy" id="35700"/>
    <lineage>
        <taxon>Bacteria</taxon>
        <taxon>Bacillati</taxon>
        <taxon>Bacillota</taxon>
        <taxon>Clostridia</taxon>
        <taxon>Eubacteriales</taxon>
        <taxon>Heliobacteriaceae</taxon>
        <taxon>Heliophilum</taxon>
    </lineage>
</organism>
<feature type="binding site" evidence="10">
    <location>
        <position position="30"/>
    </location>
    <ligand>
        <name>NAD(+)</name>
        <dbReference type="ChEBI" id="CHEBI:57540"/>
    </ligand>
</feature>
<dbReference type="Proteomes" id="UP000294813">
    <property type="component" value="Unassembled WGS sequence"/>
</dbReference>
<feature type="binding site" evidence="9">
    <location>
        <begin position="267"/>
        <end position="271"/>
    </location>
    <ligand>
        <name>substrate</name>
    </ligand>
</feature>
<evidence type="ECO:0000313" key="12">
    <source>
        <dbReference type="EMBL" id="TCP60491.1"/>
    </source>
</evidence>
<comment type="similarity">
    <text evidence="2 7">Belongs to the UDP-glucose/GDP-mannose dehydrogenase family.</text>
</comment>
<comment type="caution">
    <text evidence="12">The sequence shown here is derived from an EMBL/GenBank/DDBJ whole genome shotgun (WGS) entry which is preliminary data.</text>
</comment>
<evidence type="ECO:0000256" key="2">
    <source>
        <dbReference type="ARBA" id="ARBA00006601"/>
    </source>
</evidence>
<dbReference type="InterPro" id="IPR014026">
    <property type="entry name" value="UDP-Glc/GDP-Man_DH_dimer"/>
</dbReference>
<feature type="binding site" evidence="10">
    <location>
        <position position="345"/>
    </location>
    <ligand>
        <name>NAD(+)</name>
        <dbReference type="ChEBI" id="CHEBI:57540"/>
    </ligand>
</feature>
<dbReference type="PIRSF" id="PIRSF500134">
    <property type="entry name" value="UDPglc_DH_bac"/>
    <property type="match status" value="1"/>
</dbReference>
<sequence>MKISIIGTGYVGLVSGVCLAARGHQVTCIDKRTEIIDQINRQETPIFEPGLEELLKEVIAKGTFIASTDLRSAVMNTDISLIAVGTPFGNGKIDLTYIENSAREIGEILKEKAQYHVVCVKSTVVPTTTDTLVRQVLEASSGKRAGEFGLAMNPEFLREGKAVEDFMYPDRIVLGAYDQQSFEVMKKVYDGIFDAPIIKVNLRTAEMIKYTANALLATLISYSNEIALICENVGSVDVKDVLEGVTLDKRFNPVIGNQLINPEMISYLRAGCGFGGSCFPKDVKALASFSEDLGYAPRMIQTTLDINETQPVRIVERLEATLGTLANKKIALLGLAFKPDTDDIRESPSLIIIRELLNRQAQVYAVDPIAIENTKKVVGENGMLLYADDYQQALQDADAVILVTSWADFAKIAPDEFVKLMKTPVVADGRRIFDKNVLEAAGVQYLGVGLA</sequence>
<evidence type="ECO:0000313" key="13">
    <source>
        <dbReference type="Proteomes" id="UP000294813"/>
    </source>
</evidence>
<dbReference type="PANTHER" id="PTHR43750:SF3">
    <property type="entry name" value="UDP-GLUCOSE 6-DEHYDROGENASE TUAD"/>
    <property type="match status" value="1"/>
</dbReference>
<dbReference type="InterPro" id="IPR008927">
    <property type="entry name" value="6-PGluconate_DH-like_C_sf"/>
</dbReference>
<dbReference type="InterPro" id="IPR028357">
    <property type="entry name" value="UDPglc_DH_bac"/>
</dbReference>
<dbReference type="Gene3D" id="3.40.50.720">
    <property type="entry name" value="NAD(P)-binding Rossmann-like Domain"/>
    <property type="match status" value="2"/>
</dbReference>
<feature type="binding site" evidence="9">
    <location>
        <position position="275"/>
    </location>
    <ligand>
        <name>substrate</name>
    </ligand>
</feature>
<dbReference type="PANTHER" id="PTHR43750">
    <property type="entry name" value="UDP-GLUCOSE 6-DEHYDROGENASE TUAD"/>
    <property type="match status" value="1"/>
</dbReference>
<keyword evidence="13" id="KW-1185">Reference proteome</keyword>
<dbReference type="EC" id="1.1.1.22" evidence="3 7"/>
<proteinExistence type="inferred from homology"/>
<feature type="binding site" evidence="9">
    <location>
        <position position="209"/>
    </location>
    <ligand>
        <name>substrate</name>
    </ligand>
</feature>
<dbReference type="AlphaFoldDB" id="A0A4R2RL86"/>
<dbReference type="InterPro" id="IPR014027">
    <property type="entry name" value="UDP-Glc/GDP-Man_DH_C"/>
</dbReference>
<dbReference type="RefSeq" id="WP_131920749.1">
    <property type="nucleotide sequence ID" value="NZ_JAOQNU010000036.1"/>
</dbReference>
<reference evidence="12 13" key="1">
    <citation type="submission" date="2019-03" db="EMBL/GenBank/DDBJ databases">
        <title>Genomic Encyclopedia of Type Strains, Phase IV (KMG-IV): sequencing the most valuable type-strain genomes for metagenomic binning, comparative biology and taxonomic classification.</title>
        <authorList>
            <person name="Goeker M."/>
        </authorList>
    </citation>
    <scope>NUCLEOTIDE SEQUENCE [LARGE SCALE GENOMIC DNA]</scope>
    <source>
        <strain evidence="12 13">DSM 11170</strain>
    </source>
</reference>
<dbReference type="OrthoDB" id="9803238at2"/>
<dbReference type="InterPro" id="IPR001732">
    <property type="entry name" value="UDP-Glc/GDP-Man_DH_N"/>
</dbReference>
<feature type="binding site" evidence="10">
    <location>
        <position position="86"/>
    </location>
    <ligand>
        <name>NAD(+)</name>
        <dbReference type="ChEBI" id="CHEBI:57540"/>
    </ligand>
</feature>
<feature type="binding site" evidence="9">
    <location>
        <position position="338"/>
    </location>
    <ligand>
        <name>substrate</name>
    </ligand>
</feature>
<comment type="pathway">
    <text evidence="1">Nucleotide-sugar biosynthesis; UDP-alpha-D-glucuronate biosynthesis; UDP-alpha-D-glucuronate from UDP-alpha-D-glucose: step 1/1.</text>
</comment>
<feature type="domain" description="UDP-glucose/GDP-mannose dehydrogenase C-terminal" evidence="11">
    <location>
        <begin position="331"/>
        <end position="435"/>
    </location>
</feature>
<dbReference type="PIRSF" id="PIRSF000124">
    <property type="entry name" value="UDPglc_GDPman_dh"/>
    <property type="match status" value="1"/>
</dbReference>
<evidence type="ECO:0000259" key="11">
    <source>
        <dbReference type="SMART" id="SM00984"/>
    </source>
</evidence>
<dbReference type="GO" id="GO:0003979">
    <property type="term" value="F:UDP-glucose 6-dehydrogenase activity"/>
    <property type="evidence" value="ECO:0007669"/>
    <property type="project" value="UniProtKB-EC"/>
</dbReference>
<dbReference type="SUPFAM" id="SSF48179">
    <property type="entry name" value="6-phosphogluconate dehydrogenase C-terminal domain-like"/>
    <property type="match status" value="1"/>
</dbReference>
<dbReference type="GO" id="GO:0006065">
    <property type="term" value="P:UDP-glucuronate biosynthetic process"/>
    <property type="evidence" value="ECO:0007669"/>
    <property type="project" value="UniProtKB-UniPathway"/>
</dbReference>
<dbReference type="Gene3D" id="1.20.5.100">
    <property type="entry name" value="Cytochrome c1, transmembrane anchor, C-terminal"/>
    <property type="match status" value="1"/>
</dbReference>
<dbReference type="NCBIfam" id="TIGR03026">
    <property type="entry name" value="NDP-sugDHase"/>
    <property type="match status" value="1"/>
</dbReference>
<dbReference type="GO" id="GO:0000271">
    <property type="term" value="P:polysaccharide biosynthetic process"/>
    <property type="evidence" value="ECO:0007669"/>
    <property type="project" value="InterPro"/>
</dbReference>
<evidence type="ECO:0000256" key="9">
    <source>
        <dbReference type="PIRSR" id="PIRSR500134-2"/>
    </source>
</evidence>
<keyword evidence="5 7" id="KW-0520">NAD</keyword>
<evidence type="ECO:0000256" key="10">
    <source>
        <dbReference type="PIRSR" id="PIRSR500134-3"/>
    </source>
</evidence>
<feature type="binding site" evidence="9">
    <location>
        <begin position="156"/>
        <end position="159"/>
    </location>
    <ligand>
        <name>substrate</name>
    </ligand>
</feature>
<evidence type="ECO:0000256" key="6">
    <source>
        <dbReference type="ARBA" id="ARBA00047473"/>
    </source>
</evidence>
<name>A0A4R2RL86_9FIRM</name>